<keyword evidence="2" id="KW-1185">Reference proteome</keyword>
<name>A0A1B0B6Q3_9MUSC</name>
<evidence type="ECO:0000313" key="1">
    <source>
        <dbReference type="EnsemblMetazoa" id="GPPI020635-PA"/>
    </source>
</evidence>
<dbReference type="STRING" id="67801.A0A1B0B6Q3"/>
<protein>
    <submittedName>
        <fullName evidence="1">Uncharacterized protein</fullName>
    </submittedName>
</protein>
<dbReference type="EMBL" id="JXJN01009196">
    <property type="status" value="NOT_ANNOTATED_CDS"/>
    <property type="molecule type" value="Genomic_DNA"/>
</dbReference>
<dbReference type="Proteomes" id="UP000092460">
    <property type="component" value="Unassembled WGS sequence"/>
</dbReference>
<proteinExistence type="predicted"/>
<dbReference type="EnsemblMetazoa" id="GPPI020635-RA">
    <property type="protein sequence ID" value="GPPI020635-PA"/>
    <property type="gene ID" value="GPPI020635"/>
</dbReference>
<evidence type="ECO:0000313" key="2">
    <source>
        <dbReference type="Proteomes" id="UP000092460"/>
    </source>
</evidence>
<sequence>MYLLQSCPQFWQPLSWQQNPQNSQLQEVCLEFRLILRQDPLSVFANDVRIETTEGPMDYDISLICNCIHEEAGPYTRLGFYWPNAAKIYWIDMQIV</sequence>
<dbReference type="VEuPathDB" id="VectorBase:GPPI020635"/>
<organism evidence="1 2">
    <name type="scientific">Glossina palpalis gambiensis</name>
    <dbReference type="NCBI Taxonomy" id="67801"/>
    <lineage>
        <taxon>Eukaryota</taxon>
        <taxon>Metazoa</taxon>
        <taxon>Ecdysozoa</taxon>
        <taxon>Arthropoda</taxon>
        <taxon>Hexapoda</taxon>
        <taxon>Insecta</taxon>
        <taxon>Pterygota</taxon>
        <taxon>Neoptera</taxon>
        <taxon>Endopterygota</taxon>
        <taxon>Diptera</taxon>
        <taxon>Brachycera</taxon>
        <taxon>Muscomorpha</taxon>
        <taxon>Hippoboscoidea</taxon>
        <taxon>Glossinidae</taxon>
        <taxon>Glossina</taxon>
    </lineage>
</organism>
<accession>A0A1B0B6Q3</accession>
<reference evidence="2" key="1">
    <citation type="submission" date="2015-01" db="EMBL/GenBank/DDBJ databases">
        <authorList>
            <person name="Aksoy S."/>
            <person name="Warren W."/>
            <person name="Wilson R.K."/>
        </authorList>
    </citation>
    <scope>NUCLEOTIDE SEQUENCE [LARGE SCALE GENOMIC DNA]</scope>
    <source>
        <strain evidence="2">IAEA</strain>
    </source>
</reference>
<dbReference type="AlphaFoldDB" id="A0A1B0B6Q3"/>
<reference evidence="1" key="2">
    <citation type="submission" date="2020-05" db="UniProtKB">
        <authorList>
            <consortium name="EnsemblMetazoa"/>
        </authorList>
    </citation>
    <scope>IDENTIFICATION</scope>
    <source>
        <strain evidence="1">IAEA</strain>
    </source>
</reference>